<dbReference type="InterPro" id="IPR027417">
    <property type="entry name" value="P-loop_NTPase"/>
</dbReference>
<evidence type="ECO:0000313" key="2">
    <source>
        <dbReference type="Proteomes" id="UP000245207"/>
    </source>
</evidence>
<dbReference type="OrthoDB" id="5957327at2759"/>
<dbReference type="GO" id="GO:0000400">
    <property type="term" value="F:four-way junction DNA binding"/>
    <property type="evidence" value="ECO:0007669"/>
    <property type="project" value="TreeGrafter"/>
</dbReference>
<dbReference type="GO" id="GO:0008094">
    <property type="term" value="F:ATP-dependent activity, acting on DNA"/>
    <property type="evidence" value="ECO:0007669"/>
    <property type="project" value="TreeGrafter"/>
</dbReference>
<dbReference type="STRING" id="35608.A0A2U1LD30"/>
<dbReference type="AlphaFoldDB" id="A0A2U1LD30"/>
<protein>
    <submittedName>
        <fullName evidence="1">DNA repair protein RAD51</fullName>
    </submittedName>
</protein>
<name>A0A2U1LD30_ARTAN</name>
<dbReference type="PANTHER" id="PTHR46456">
    <property type="entry name" value="DNA REPAIR PROTEIN RAD51 HOMOLOG 2"/>
    <property type="match status" value="1"/>
</dbReference>
<gene>
    <name evidence="1" type="ORF">CTI12_AA504220</name>
</gene>
<dbReference type="GO" id="GO:0005657">
    <property type="term" value="C:replication fork"/>
    <property type="evidence" value="ECO:0007669"/>
    <property type="project" value="TreeGrafter"/>
</dbReference>
<dbReference type="Gene3D" id="3.40.50.300">
    <property type="entry name" value="P-loop containing nucleotide triphosphate hydrolases"/>
    <property type="match status" value="1"/>
</dbReference>
<reference evidence="1 2" key="1">
    <citation type="journal article" date="2018" name="Mol. Plant">
        <title>The genome of Artemisia annua provides insight into the evolution of Asteraceae family and artemisinin biosynthesis.</title>
        <authorList>
            <person name="Shen Q."/>
            <person name="Zhang L."/>
            <person name="Liao Z."/>
            <person name="Wang S."/>
            <person name="Yan T."/>
            <person name="Shi P."/>
            <person name="Liu M."/>
            <person name="Fu X."/>
            <person name="Pan Q."/>
            <person name="Wang Y."/>
            <person name="Lv Z."/>
            <person name="Lu X."/>
            <person name="Zhang F."/>
            <person name="Jiang W."/>
            <person name="Ma Y."/>
            <person name="Chen M."/>
            <person name="Hao X."/>
            <person name="Li L."/>
            <person name="Tang Y."/>
            <person name="Lv G."/>
            <person name="Zhou Y."/>
            <person name="Sun X."/>
            <person name="Brodelius P.E."/>
            <person name="Rose J.K.C."/>
            <person name="Tang K."/>
        </authorList>
    </citation>
    <scope>NUCLEOTIDE SEQUENCE [LARGE SCALE GENOMIC DNA]</scope>
    <source>
        <strain evidence="2">cv. Huhao1</strain>
        <tissue evidence="1">Leaf</tissue>
    </source>
</reference>
<organism evidence="1 2">
    <name type="scientific">Artemisia annua</name>
    <name type="common">Sweet wormwood</name>
    <dbReference type="NCBI Taxonomy" id="35608"/>
    <lineage>
        <taxon>Eukaryota</taxon>
        <taxon>Viridiplantae</taxon>
        <taxon>Streptophyta</taxon>
        <taxon>Embryophyta</taxon>
        <taxon>Tracheophyta</taxon>
        <taxon>Spermatophyta</taxon>
        <taxon>Magnoliopsida</taxon>
        <taxon>eudicotyledons</taxon>
        <taxon>Gunneridae</taxon>
        <taxon>Pentapetalae</taxon>
        <taxon>asterids</taxon>
        <taxon>campanulids</taxon>
        <taxon>Asterales</taxon>
        <taxon>Asteraceae</taxon>
        <taxon>Asteroideae</taxon>
        <taxon>Anthemideae</taxon>
        <taxon>Artemisiinae</taxon>
        <taxon>Artemisia</taxon>
    </lineage>
</organism>
<dbReference type="PANTHER" id="PTHR46456:SF1">
    <property type="entry name" value="DNA REPAIR PROTEIN RAD51 HOMOLOG 2"/>
    <property type="match status" value="1"/>
</dbReference>
<dbReference type="EMBL" id="PKPP01010051">
    <property type="protein sequence ID" value="PWA46909.1"/>
    <property type="molecule type" value="Genomic_DNA"/>
</dbReference>
<dbReference type="Proteomes" id="UP000245207">
    <property type="component" value="Unassembled WGS sequence"/>
</dbReference>
<proteinExistence type="predicted"/>
<sequence>MGACRSDEGFMVAGSMLIETEKVLQTQFCLRLSLLAVLPSGDGGLDDHVIYIDVESKCSSKRFIEIGMNGFSAISYLRAKPKSRVII</sequence>
<dbReference type="InterPro" id="IPR030548">
    <property type="entry name" value="RAD51B"/>
</dbReference>
<dbReference type="GO" id="GO:0003697">
    <property type="term" value="F:single-stranded DNA binding"/>
    <property type="evidence" value="ECO:0007669"/>
    <property type="project" value="TreeGrafter"/>
</dbReference>
<dbReference type="GO" id="GO:0033063">
    <property type="term" value="C:Rad51B-Rad51C-Rad51D-XRCC2 complex"/>
    <property type="evidence" value="ECO:0007669"/>
    <property type="project" value="InterPro"/>
</dbReference>
<keyword evidence="2" id="KW-1185">Reference proteome</keyword>
<comment type="caution">
    <text evidence="1">The sequence shown here is derived from an EMBL/GenBank/DDBJ whole genome shotgun (WGS) entry which is preliminary data.</text>
</comment>
<dbReference type="GO" id="GO:0003690">
    <property type="term" value="F:double-stranded DNA binding"/>
    <property type="evidence" value="ECO:0007669"/>
    <property type="project" value="TreeGrafter"/>
</dbReference>
<dbReference type="GO" id="GO:0000724">
    <property type="term" value="P:double-strand break repair via homologous recombination"/>
    <property type="evidence" value="ECO:0007669"/>
    <property type="project" value="InterPro"/>
</dbReference>
<accession>A0A2U1LD30</accession>
<evidence type="ECO:0000313" key="1">
    <source>
        <dbReference type="EMBL" id="PWA46909.1"/>
    </source>
</evidence>